<dbReference type="EMBL" id="BKCJ011358843">
    <property type="protein sequence ID" value="GFD25207.1"/>
    <property type="molecule type" value="Genomic_DNA"/>
</dbReference>
<organism evidence="2">
    <name type="scientific">Tanacetum cinerariifolium</name>
    <name type="common">Dalmatian daisy</name>
    <name type="synonym">Chrysanthemum cinerariifolium</name>
    <dbReference type="NCBI Taxonomy" id="118510"/>
    <lineage>
        <taxon>Eukaryota</taxon>
        <taxon>Viridiplantae</taxon>
        <taxon>Streptophyta</taxon>
        <taxon>Embryophyta</taxon>
        <taxon>Tracheophyta</taxon>
        <taxon>Spermatophyta</taxon>
        <taxon>Magnoliopsida</taxon>
        <taxon>eudicotyledons</taxon>
        <taxon>Gunneridae</taxon>
        <taxon>Pentapetalae</taxon>
        <taxon>asterids</taxon>
        <taxon>campanulids</taxon>
        <taxon>Asterales</taxon>
        <taxon>Asteraceae</taxon>
        <taxon>Asteroideae</taxon>
        <taxon>Anthemideae</taxon>
        <taxon>Anthemidinae</taxon>
        <taxon>Tanacetum</taxon>
    </lineage>
</organism>
<accession>A0A699URE6</accession>
<reference evidence="2" key="1">
    <citation type="journal article" date="2019" name="Sci. Rep.">
        <title>Draft genome of Tanacetum cinerariifolium, the natural source of mosquito coil.</title>
        <authorList>
            <person name="Yamashiro T."/>
            <person name="Shiraishi A."/>
            <person name="Satake H."/>
            <person name="Nakayama K."/>
        </authorList>
    </citation>
    <scope>NUCLEOTIDE SEQUENCE</scope>
</reference>
<dbReference type="AlphaFoldDB" id="A0A699URE6"/>
<gene>
    <name evidence="2" type="ORF">Tci_897176</name>
</gene>
<feature type="non-terminal residue" evidence="2">
    <location>
        <position position="1"/>
    </location>
</feature>
<sequence>GRNSPRILLMMKVVMIKEMMVMMMKKIRVMMVKKEMVMMMMMMMKTMMVKKVMMMIKIRKLKRMMTRMMKRKVGMINKNMMKKNMMKKRGIRKALSYPKTPKNSDDEGNGEEDLGLNIGGVEGHVEEEEEDEIYKDVNINQGRGIQATLEVEDSHVTLTPINPDGQQ</sequence>
<protein>
    <submittedName>
        <fullName evidence="2">Uncharacterized protein</fullName>
    </submittedName>
</protein>
<proteinExistence type="predicted"/>
<comment type="caution">
    <text evidence="2">The sequence shown here is derived from an EMBL/GenBank/DDBJ whole genome shotgun (WGS) entry which is preliminary data.</text>
</comment>
<feature type="region of interest" description="Disordered" evidence="1">
    <location>
        <begin position="92"/>
        <end position="130"/>
    </location>
</feature>
<evidence type="ECO:0000256" key="1">
    <source>
        <dbReference type="SAM" id="MobiDB-lite"/>
    </source>
</evidence>
<name>A0A699URE6_TANCI</name>
<evidence type="ECO:0000313" key="2">
    <source>
        <dbReference type="EMBL" id="GFD25207.1"/>
    </source>
</evidence>